<dbReference type="Proteomes" id="UP000198284">
    <property type="component" value="Unassembled WGS sequence"/>
</dbReference>
<name>A0A239INF6_9BURK</name>
<organism evidence="1 2">
    <name type="scientific">Noviherbaspirillum humi</name>
    <dbReference type="NCBI Taxonomy" id="1688639"/>
    <lineage>
        <taxon>Bacteria</taxon>
        <taxon>Pseudomonadati</taxon>
        <taxon>Pseudomonadota</taxon>
        <taxon>Betaproteobacteria</taxon>
        <taxon>Burkholderiales</taxon>
        <taxon>Oxalobacteraceae</taxon>
        <taxon>Noviherbaspirillum</taxon>
    </lineage>
</organism>
<keyword evidence="2" id="KW-1185">Reference proteome</keyword>
<proteinExistence type="predicted"/>
<protein>
    <submittedName>
        <fullName evidence="1">Uncharacterized protein</fullName>
    </submittedName>
</protein>
<evidence type="ECO:0000313" key="2">
    <source>
        <dbReference type="Proteomes" id="UP000198284"/>
    </source>
</evidence>
<evidence type="ECO:0000313" key="1">
    <source>
        <dbReference type="EMBL" id="SNS95081.1"/>
    </source>
</evidence>
<dbReference type="EMBL" id="FZOT01000010">
    <property type="protein sequence ID" value="SNS95081.1"/>
    <property type="molecule type" value="Genomic_DNA"/>
</dbReference>
<gene>
    <name evidence="1" type="ORF">SAMN06265795_11041</name>
</gene>
<sequence length="59" mass="6577">MYSGLLLRVLLTLAPLLAVCDALLLNHHIEQDQALLLSVANQARQVVLAQETNRSNVRR</sequence>
<dbReference type="AlphaFoldDB" id="A0A239INF6"/>
<reference evidence="1 2" key="1">
    <citation type="submission" date="2017-06" db="EMBL/GenBank/DDBJ databases">
        <authorList>
            <person name="Kim H.J."/>
            <person name="Triplett B.A."/>
        </authorList>
    </citation>
    <scope>NUCLEOTIDE SEQUENCE [LARGE SCALE GENOMIC DNA]</scope>
    <source>
        <strain evidence="1 2">U15</strain>
    </source>
</reference>
<accession>A0A239INF6</accession>